<evidence type="ECO:0000313" key="3">
    <source>
        <dbReference type="Proteomes" id="UP001213681"/>
    </source>
</evidence>
<reference evidence="2" key="2">
    <citation type="journal article" date="2023" name="IMA Fungus">
        <title>Comparative genomic study of the Penicillium genus elucidates a diverse pangenome and 15 lateral gene transfer events.</title>
        <authorList>
            <person name="Petersen C."/>
            <person name="Sorensen T."/>
            <person name="Nielsen M.R."/>
            <person name="Sondergaard T.E."/>
            <person name="Sorensen J.L."/>
            <person name="Fitzpatrick D.A."/>
            <person name="Frisvad J.C."/>
            <person name="Nielsen K.L."/>
        </authorList>
    </citation>
    <scope>NUCLEOTIDE SEQUENCE</scope>
    <source>
        <strain evidence="2">IBT 16125</strain>
    </source>
</reference>
<name>A0AAD6G1C7_9EURO</name>
<dbReference type="RefSeq" id="XP_056764168.1">
    <property type="nucleotide sequence ID" value="XM_056911342.1"/>
</dbReference>
<dbReference type="Proteomes" id="UP001213681">
    <property type="component" value="Unassembled WGS sequence"/>
</dbReference>
<keyword evidence="3" id="KW-1185">Reference proteome</keyword>
<proteinExistence type="predicted"/>
<organism evidence="2 3">
    <name type="scientific">Penicillium daleae</name>
    <dbReference type="NCBI Taxonomy" id="63821"/>
    <lineage>
        <taxon>Eukaryota</taxon>
        <taxon>Fungi</taxon>
        <taxon>Dikarya</taxon>
        <taxon>Ascomycota</taxon>
        <taxon>Pezizomycotina</taxon>
        <taxon>Eurotiomycetes</taxon>
        <taxon>Eurotiomycetidae</taxon>
        <taxon>Eurotiales</taxon>
        <taxon>Aspergillaceae</taxon>
        <taxon>Penicillium</taxon>
    </lineage>
</organism>
<feature type="region of interest" description="Disordered" evidence="1">
    <location>
        <begin position="79"/>
        <end position="102"/>
    </location>
</feature>
<comment type="caution">
    <text evidence="2">The sequence shown here is derived from an EMBL/GenBank/DDBJ whole genome shotgun (WGS) entry which is preliminary data.</text>
</comment>
<dbReference type="EMBL" id="JAPVEA010000007">
    <property type="protein sequence ID" value="KAJ5444088.1"/>
    <property type="molecule type" value="Genomic_DNA"/>
</dbReference>
<protein>
    <submittedName>
        <fullName evidence="2">Uncharacterized protein</fullName>
    </submittedName>
</protein>
<reference evidence="2" key="1">
    <citation type="submission" date="2022-12" db="EMBL/GenBank/DDBJ databases">
        <authorList>
            <person name="Petersen C."/>
        </authorList>
    </citation>
    <scope>NUCLEOTIDE SEQUENCE</scope>
    <source>
        <strain evidence="2">IBT 16125</strain>
    </source>
</reference>
<evidence type="ECO:0000313" key="2">
    <source>
        <dbReference type="EMBL" id="KAJ5444088.1"/>
    </source>
</evidence>
<gene>
    <name evidence="2" type="ORF">N7458_007960</name>
</gene>
<evidence type="ECO:0000256" key="1">
    <source>
        <dbReference type="SAM" id="MobiDB-lite"/>
    </source>
</evidence>
<dbReference type="GeneID" id="81601585"/>
<sequence>MEPLLVAHYRGLWDLGRDTMEAGQRGSQALWELGDDGLDQAVPGGGFVEIAPGRQHIDPVDERRDTRRGNRCANVDGVTKSSADVLPPNGEELPSKESESPHGVVEGELGLVQQLEGRLLGVSRLRAVVSAAHVPDCAAVTPLISMVVEQVLGFQLGVDPIVLCQQQRLNCPKVRLQLFYSASLSVFVGTYVRDQRIRWRRAYCDGNVRFVLGQLRGGVSRRNDRGRLVRDPGNIVDGTMAERGCRVRRSHPAVNWAALSGIWNVHHESVDADLVGCSNIRGNVERVFGGIRMPSDHVVAGLRMLHHRRLARISLIGEIIEQAEYI</sequence>
<dbReference type="AlphaFoldDB" id="A0AAD6G1C7"/>
<accession>A0AAD6G1C7</accession>